<gene>
    <name evidence="1" type="ORF">PG999_007613</name>
</gene>
<evidence type="ECO:0000313" key="2">
    <source>
        <dbReference type="Proteomes" id="UP001392437"/>
    </source>
</evidence>
<proteinExistence type="predicted"/>
<dbReference type="AlphaFoldDB" id="A0AAW0QNZ7"/>
<protein>
    <submittedName>
        <fullName evidence="1">Uncharacterized protein</fullName>
    </submittedName>
</protein>
<sequence length="281" mass="31928">MSSYHRYGNFDAVNGSTASEIAQSRADGRTSEIHRAGVKINVMSDEEWNREQEAAEKEEQRIWEKEMKKLVKASASDDEAVQPIIQRYLKQVNLQRGYRAETLKKLKAYHEKPADGKISAGEWKGTYEDIATFMAAVLVSYHFQLDQAKGVHTGPDLRKFPNTTVRNIDKPRGHNLNSYLEHRNLSMTNDEVKYLHGLVSKKVSSLLQSKQGPSTSLRTRITSTNAYVAQVTLPVFLLAATEDNLKRTSKMDKLIAPETLLEFIIKDSLIREELIELFLES</sequence>
<comment type="caution">
    <text evidence="1">The sequence shown here is derived from an EMBL/GenBank/DDBJ whole genome shotgun (WGS) entry which is preliminary data.</text>
</comment>
<dbReference type="EMBL" id="JAQQWP010000007">
    <property type="protein sequence ID" value="KAK8109476.1"/>
    <property type="molecule type" value="Genomic_DNA"/>
</dbReference>
<keyword evidence="2" id="KW-1185">Reference proteome</keyword>
<evidence type="ECO:0000313" key="1">
    <source>
        <dbReference type="EMBL" id="KAK8109476.1"/>
    </source>
</evidence>
<dbReference type="Proteomes" id="UP001392437">
    <property type="component" value="Unassembled WGS sequence"/>
</dbReference>
<name>A0AAW0QNZ7_9PEZI</name>
<reference evidence="1 2" key="1">
    <citation type="submission" date="2023-01" db="EMBL/GenBank/DDBJ databases">
        <title>Analysis of 21 Apiospora genomes using comparative genomics revels a genus with tremendous synthesis potential of carbohydrate active enzymes and secondary metabolites.</title>
        <authorList>
            <person name="Sorensen T."/>
        </authorList>
    </citation>
    <scope>NUCLEOTIDE SEQUENCE [LARGE SCALE GENOMIC DNA]</scope>
    <source>
        <strain evidence="1 2">CBS 117206</strain>
    </source>
</reference>
<organism evidence="1 2">
    <name type="scientific">Apiospora kogelbergensis</name>
    <dbReference type="NCBI Taxonomy" id="1337665"/>
    <lineage>
        <taxon>Eukaryota</taxon>
        <taxon>Fungi</taxon>
        <taxon>Dikarya</taxon>
        <taxon>Ascomycota</taxon>
        <taxon>Pezizomycotina</taxon>
        <taxon>Sordariomycetes</taxon>
        <taxon>Xylariomycetidae</taxon>
        <taxon>Amphisphaeriales</taxon>
        <taxon>Apiosporaceae</taxon>
        <taxon>Apiospora</taxon>
    </lineage>
</organism>
<accession>A0AAW0QNZ7</accession>